<reference evidence="13 14" key="1">
    <citation type="journal article" date="2023" name="Elife">
        <title>Identification of key yeast species and microbe-microbe interactions impacting larval growth of Drosophila in the wild.</title>
        <authorList>
            <person name="Mure A."/>
            <person name="Sugiura Y."/>
            <person name="Maeda R."/>
            <person name="Honda K."/>
            <person name="Sakurai N."/>
            <person name="Takahashi Y."/>
            <person name="Watada M."/>
            <person name="Katoh T."/>
            <person name="Gotoh A."/>
            <person name="Gotoh Y."/>
            <person name="Taniguchi I."/>
            <person name="Nakamura K."/>
            <person name="Hayashi T."/>
            <person name="Katayama T."/>
            <person name="Uemura T."/>
            <person name="Hattori Y."/>
        </authorList>
    </citation>
    <scope>NUCLEOTIDE SEQUENCE [LARGE SCALE GENOMIC DNA]</scope>
    <source>
        <strain evidence="13 14">SB-73</strain>
    </source>
</reference>
<proteinExistence type="inferred from homology"/>
<comment type="catalytic activity">
    <reaction evidence="7">
        <text>L-glutamate 5-semialdehyde + phosphate + NADP(+) = L-glutamyl 5-phosphate + NADPH + H(+)</text>
        <dbReference type="Rhea" id="RHEA:19541"/>
        <dbReference type="ChEBI" id="CHEBI:15378"/>
        <dbReference type="ChEBI" id="CHEBI:43474"/>
        <dbReference type="ChEBI" id="CHEBI:57783"/>
        <dbReference type="ChEBI" id="CHEBI:58066"/>
        <dbReference type="ChEBI" id="CHEBI:58274"/>
        <dbReference type="ChEBI" id="CHEBI:58349"/>
        <dbReference type="EC" id="1.2.1.41"/>
    </reaction>
</comment>
<dbReference type="PIRSF" id="PIRSF000151">
    <property type="entry name" value="GPR"/>
    <property type="match status" value="1"/>
</dbReference>
<evidence type="ECO:0000256" key="6">
    <source>
        <dbReference type="ARBA" id="ARBA00023002"/>
    </source>
</evidence>
<evidence type="ECO:0000259" key="12">
    <source>
        <dbReference type="Pfam" id="PF00171"/>
    </source>
</evidence>
<dbReference type="SUPFAM" id="SSF53720">
    <property type="entry name" value="ALDH-like"/>
    <property type="match status" value="1"/>
</dbReference>
<dbReference type="EC" id="1.2.1.41" evidence="2"/>
<dbReference type="InterPro" id="IPR016161">
    <property type="entry name" value="Ald_DH/histidinol_DH"/>
</dbReference>
<dbReference type="InterPro" id="IPR016162">
    <property type="entry name" value="Ald_DH_N"/>
</dbReference>
<evidence type="ECO:0000313" key="13">
    <source>
        <dbReference type="EMBL" id="GMM52623.1"/>
    </source>
</evidence>
<comment type="similarity">
    <text evidence="9">Belongs to the gamma-glutamyl phosphate reductase family.</text>
</comment>
<dbReference type="NCBIfam" id="TIGR00407">
    <property type="entry name" value="proA"/>
    <property type="match status" value="1"/>
</dbReference>
<comment type="caution">
    <text evidence="13">The sequence shown here is derived from an EMBL/GenBank/DDBJ whole genome shotgun (WGS) entry which is preliminary data.</text>
</comment>
<dbReference type="InterPro" id="IPR012134">
    <property type="entry name" value="Glu-5-SA_DH"/>
</dbReference>
<dbReference type="InterPro" id="IPR020593">
    <property type="entry name" value="G-glutamylP_reductase_CS"/>
</dbReference>
<dbReference type="AlphaFoldDB" id="A0AAV5RMD4"/>
<keyword evidence="6" id="KW-0560">Oxidoreductase</keyword>
<accession>A0AAV5RMD4</accession>
<evidence type="ECO:0000256" key="2">
    <source>
        <dbReference type="ARBA" id="ARBA00013002"/>
    </source>
</evidence>
<dbReference type="GO" id="GO:0004350">
    <property type="term" value="F:glutamate-5-semialdehyde dehydrogenase activity"/>
    <property type="evidence" value="ECO:0007669"/>
    <property type="project" value="UniProtKB-EC"/>
</dbReference>
<evidence type="ECO:0000256" key="5">
    <source>
        <dbReference type="ARBA" id="ARBA00022857"/>
    </source>
</evidence>
<evidence type="ECO:0000256" key="7">
    <source>
        <dbReference type="ARBA" id="ARBA00049024"/>
    </source>
</evidence>
<dbReference type="EMBL" id="BTGC01000008">
    <property type="protein sequence ID" value="GMM52623.1"/>
    <property type="molecule type" value="Genomic_DNA"/>
</dbReference>
<evidence type="ECO:0000313" key="14">
    <source>
        <dbReference type="Proteomes" id="UP001362899"/>
    </source>
</evidence>
<evidence type="ECO:0000256" key="11">
    <source>
        <dbReference type="ARBA" id="ARBA00077451"/>
    </source>
</evidence>
<organism evidence="13 14">
    <name type="scientific">Starmerella bacillaris</name>
    <name type="common">Yeast</name>
    <name type="synonym">Candida zemplinina</name>
    <dbReference type="NCBI Taxonomy" id="1247836"/>
    <lineage>
        <taxon>Eukaryota</taxon>
        <taxon>Fungi</taxon>
        <taxon>Dikarya</taxon>
        <taxon>Ascomycota</taxon>
        <taxon>Saccharomycotina</taxon>
        <taxon>Dipodascomycetes</taxon>
        <taxon>Dipodascales</taxon>
        <taxon>Trichomonascaceae</taxon>
        <taxon>Starmerella</taxon>
    </lineage>
</organism>
<dbReference type="NCBIfam" id="NF001221">
    <property type="entry name" value="PRK00197.1"/>
    <property type="match status" value="1"/>
</dbReference>
<dbReference type="FunFam" id="3.40.309.10:FF:000006">
    <property type="entry name" value="Gamma-glutamyl phosphate reductase"/>
    <property type="match status" value="1"/>
</dbReference>
<evidence type="ECO:0000256" key="3">
    <source>
        <dbReference type="ARBA" id="ARBA00022605"/>
    </source>
</evidence>
<dbReference type="CDD" id="cd07079">
    <property type="entry name" value="ALDH_F18-19_ProA-GPR"/>
    <property type="match status" value="1"/>
</dbReference>
<comment type="pathway">
    <text evidence="1">Amino-acid biosynthesis; L-proline biosynthesis; L-glutamate 5-semialdehyde from L-glutamate: step 2/2.</text>
</comment>
<dbReference type="GO" id="GO:0050661">
    <property type="term" value="F:NADP binding"/>
    <property type="evidence" value="ECO:0007669"/>
    <property type="project" value="InterPro"/>
</dbReference>
<dbReference type="Proteomes" id="UP001362899">
    <property type="component" value="Unassembled WGS sequence"/>
</dbReference>
<dbReference type="GO" id="GO:0008652">
    <property type="term" value="P:amino acid biosynthetic process"/>
    <property type="evidence" value="ECO:0007669"/>
    <property type="project" value="UniProtKB-KW"/>
</dbReference>
<evidence type="ECO:0000256" key="4">
    <source>
        <dbReference type="ARBA" id="ARBA00022650"/>
    </source>
</evidence>
<evidence type="ECO:0000256" key="10">
    <source>
        <dbReference type="ARBA" id="ARBA00075718"/>
    </source>
</evidence>
<protein>
    <recommendedName>
        <fullName evidence="2">glutamate-5-semialdehyde dehydrogenase</fullName>
        <ecNumber evidence="2">1.2.1.41</ecNumber>
    </recommendedName>
    <alternativeName>
        <fullName evidence="11">Glutamate-5-semialdehyde dehydrogenase</fullName>
    </alternativeName>
    <alternativeName>
        <fullName evidence="10">Glutamyl-gamma-semialdehyde dehydrogenase</fullName>
    </alternativeName>
</protein>
<evidence type="ECO:0000256" key="1">
    <source>
        <dbReference type="ARBA" id="ARBA00004985"/>
    </source>
</evidence>
<evidence type="ECO:0000256" key="8">
    <source>
        <dbReference type="ARBA" id="ARBA00059423"/>
    </source>
</evidence>
<dbReference type="HAMAP" id="MF_00412">
    <property type="entry name" value="ProA"/>
    <property type="match status" value="1"/>
</dbReference>
<dbReference type="PROSITE" id="PS01223">
    <property type="entry name" value="PROA"/>
    <property type="match status" value="1"/>
</dbReference>
<comment type="function">
    <text evidence="8">Catalyzes the NADPH dependent reduction of L-gamma-glutamyl 5-phosphate into L-glutamate 5-semialdehyde and phosphate. The product spontaneously undergoes cyclization to form 1-pyrroline-5-carboxylate.</text>
</comment>
<dbReference type="Gene3D" id="3.40.309.10">
    <property type="entry name" value="Aldehyde Dehydrogenase, Chain A, domain 2"/>
    <property type="match status" value="1"/>
</dbReference>
<name>A0AAV5RMD4_STABA</name>
<dbReference type="PANTHER" id="PTHR11063">
    <property type="entry name" value="GLUTAMATE SEMIALDEHYDE DEHYDROGENASE"/>
    <property type="match status" value="1"/>
</dbReference>
<evidence type="ECO:0000256" key="9">
    <source>
        <dbReference type="ARBA" id="ARBA00060997"/>
    </source>
</evidence>
<keyword evidence="3" id="KW-0028">Amino-acid biosynthesis</keyword>
<keyword evidence="4" id="KW-0641">Proline biosynthesis</keyword>
<dbReference type="InterPro" id="IPR015590">
    <property type="entry name" value="Aldehyde_DH_dom"/>
</dbReference>
<dbReference type="PANTHER" id="PTHR11063:SF8">
    <property type="entry name" value="DELTA-1-PYRROLINE-5-CARBOXYLATE SYNTHASE"/>
    <property type="match status" value="1"/>
</dbReference>
<gene>
    <name evidence="13" type="ORF">DASB73_035860</name>
</gene>
<sequence>MDISKRARKAANILKTTSNNDRNAALKAIHDRLRDNKDRILDANKLDVESAKSNDLSGALIKRLELTSTKFDVMLQGLLDVAALEDPINKVTLERELDDGLKLYKLSCPVGVLLVIFEARPEVIAQIGSLAIKSGNAAILKGGKESLNTFTVIQDLVSDALSRTRIPSDALQLITTRELVADLLKCDEYVDMVIPRGSKELVQNIKRSTTIPVLGHADGICTAYIDEFANPEMAAKIVVDSKTNYPAGCNAIETLLINKNAPLAGKRTVAALIDNGVTIYADEPTMEFITDAIGADQHLKLADADAFDTEFLCLAIAVKQVDNVEEAIEHINEHGSHHTDVIVTDNEANANKFLIGIDSAGVYWNASSRFADGYRYGFGAEVGVSTNKLHARGPVGLDGIMSYQYVIKGNGQVAGDYVGAGGAKRFQFKDINLTK</sequence>
<feature type="domain" description="Aldehyde dehydrogenase" evidence="12">
    <location>
        <begin position="5"/>
        <end position="259"/>
    </location>
</feature>
<keyword evidence="14" id="KW-1185">Reference proteome</keyword>
<dbReference type="Gene3D" id="3.40.605.10">
    <property type="entry name" value="Aldehyde Dehydrogenase, Chain A, domain 1"/>
    <property type="match status" value="1"/>
</dbReference>
<dbReference type="Pfam" id="PF00171">
    <property type="entry name" value="Aldedh"/>
    <property type="match status" value="1"/>
</dbReference>
<dbReference type="InterPro" id="IPR000965">
    <property type="entry name" value="GPR_dom"/>
</dbReference>
<dbReference type="InterPro" id="IPR016163">
    <property type="entry name" value="Ald_DH_C"/>
</dbReference>
<keyword evidence="5" id="KW-0521">NADP</keyword>